<keyword evidence="2" id="KW-0472">Membrane</keyword>
<evidence type="ECO:0000256" key="2">
    <source>
        <dbReference type="SAM" id="Phobius"/>
    </source>
</evidence>
<protein>
    <submittedName>
        <fullName evidence="3">Uncharacterized protein</fullName>
    </submittedName>
</protein>
<name>A0AAJ1QHU7_9FLAO</name>
<feature type="transmembrane region" description="Helical" evidence="2">
    <location>
        <begin position="32"/>
        <end position="51"/>
    </location>
</feature>
<accession>A0AAJ1QHU7</accession>
<comment type="caution">
    <text evidence="3">The sequence shown here is derived from an EMBL/GenBank/DDBJ whole genome shotgun (WGS) entry which is preliminary data.</text>
</comment>
<sequence>MEIKEAFDVIKETKEDFKNVLLERLRLPIINYYIFFLIIYNWDIIVMLFFFKGNAELRIEKVKNLYENYNFLFVLNWRMLVPLIYSFISCMIFPYVSSFIERKLKSTNENRIKDFFDLEEEKAKREKDILFTRNGNKTITQLIDDKEKLNIIKENLETDIRKLEVESSSLKTIKLNLDTEIDDYKTTVLNLNNQIYQQYEIYLDLIIIDTSIIQNVSKPFKNNIYELFAYILKELNNDDQIEDSFLINVINLKLKDFYINTNSYFEDSWLQNDSDKIFKGLSVSKIIEKNKIRINNREIITSKWGLSKTGKKVLEYCMNNYNLSA</sequence>
<feature type="transmembrane region" description="Helical" evidence="2">
    <location>
        <begin position="71"/>
        <end position="96"/>
    </location>
</feature>
<keyword evidence="2" id="KW-1133">Transmembrane helix</keyword>
<keyword evidence="2" id="KW-0812">Transmembrane</keyword>
<organism evidence="3 4">
    <name type="scientific">Empedobacter brevis</name>
    <dbReference type="NCBI Taxonomy" id="247"/>
    <lineage>
        <taxon>Bacteria</taxon>
        <taxon>Pseudomonadati</taxon>
        <taxon>Bacteroidota</taxon>
        <taxon>Flavobacteriia</taxon>
        <taxon>Flavobacteriales</taxon>
        <taxon>Weeksellaceae</taxon>
        <taxon>Empedobacter</taxon>
    </lineage>
</organism>
<evidence type="ECO:0000313" key="3">
    <source>
        <dbReference type="EMBL" id="MDM1074216.1"/>
    </source>
</evidence>
<dbReference type="Proteomes" id="UP001170959">
    <property type="component" value="Unassembled WGS sequence"/>
</dbReference>
<keyword evidence="1" id="KW-0175">Coiled coil</keyword>
<gene>
    <name evidence="3" type="ORF">HX001_17155</name>
</gene>
<feature type="coiled-coil region" evidence="1">
    <location>
        <begin position="139"/>
        <end position="173"/>
    </location>
</feature>
<proteinExistence type="predicted"/>
<reference evidence="3" key="2">
    <citation type="journal article" date="2022" name="Sci. Total Environ.">
        <title>Prevalence, transmission, and molecular epidemiology of tet(X)-positive bacteria among humans, animals, and environmental niches in China: An epidemiological, and genomic-based study.</title>
        <authorList>
            <person name="Dong N."/>
            <person name="Zeng Y."/>
            <person name="Cai C."/>
            <person name="Sun C."/>
            <person name="Lu J."/>
            <person name="Liu C."/>
            <person name="Zhou H."/>
            <person name="Sun Q."/>
            <person name="Shu L."/>
            <person name="Wang H."/>
            <person name="Wang Y."/>
            <person name="Wang S."/>
            <person name="Wu C."/>
            <person name="Chan E.W."/>
            <person name="Chen G."/>
            <person name="Shen Z."/>
            <person name="Chen S."/>
            <person name="Zhang R."/>
        </authorList>
    </citation>
    <scope>NUCLEOTIDE SEQUENCE</scope>
    <source>
        <strain evidence="3">R655-4</strain>
    </source>
</reference>
<dbReference type="EMBL" id="JACAGJ010000012">
    <property type="protein sequence ID" value="MDM1074216.1"/>
    <property type="molecule type" value="Genomic_DNA"/>
</dbReference>
<evidence type="ECO:0000313" key="4">
    <source>
        <dbReference type="Proteomes" id="UP001170959"/>
    </source>
</evidence>
<reference evidence="3" key="1">
    <citation type="submission" date="2020-06" db="EMBL/GenBank/DDBJ databases">
        <authorList>
            <person name="Dong N."/>
        </authorList>
    </citation>
    <scope>NUCLEOTIDE SEQUENCE</scope>
    <source>
        <strain evidence="3">R655-4</strain>
    </source>
</reference>
<dbReference type="RefSeq" id="WP_286494455.1">
    <property type="nucleotide sequence ID" value="NZ_JACAGJ010000012.1"/>
</dbReference>
<evidence type="ECO:0000256" key="1">
    <source>
        <dbReference type="SAM" id="Coils"/>
    </source>
</evidence>
<dbReference type="AlphaFoldDB" id="A0AAJ1QHU7"/>